<dbReference type="Proteomes" id="UP000033220">
    <property type="component" value="Chromosome DSM 122"/>
</dbReference>
<gene>
    <name evidence="2" type="ORF">RSPPHO_01109</name>
</gene>
<dbReference type="PROSITE" id="PS50075">
    <property type="entry name" value="CARRIER"/>
    <property type="match status" value="1"/>
</dbReference>
<evidence type="ECO:0000313" key="3">
    <source>
        <dbReference type="Proteomes" id="UP000033220"/>
    </source>
</evidence>
<sequence>MKNEILSLIADFLEVKPEELQDYKTLEDLDIDSLDFVEIMFEIEEKYDAPVLSHMQRCRDQLHTLGDVLSMTEELILQHRGAGPAPSHG</sequence>
<proteinExistence type="predicted"/>
<feature type="domain" description="Carrier" evidence="1">
    <location>
        <begin position="1"/>
        <end position="76"/>
    </location>
</feature>
<dbReference type="Gene3D" id="1.10.1200.10">
    <property type="entry name" value="ACP-like"/>
    <property type="match status" value="1"/>
</dbReference>
<dbReference type="PATRIC" id="fig|1150469.3.peg.1260"/>
<evidence type="ECO:0000313" key="2">
    <source>
        <dbReference type="EMBL" id="CCG07735.1"/>
    </source>
</evidence>
<accession>H6SS56</accession>
<dbReference type="SUPFAM" id="SSF47336">
    <property type="entry name" value="ACP-like"/>
    <property type="match status" value="1"/>
</dbReference>
<dbReference type="HOGENOM" id="CLU_2452652_0_0_5"/>
<dbReference type="InterPro" id="IPR036736">
    <property type="entry name" value="ACP-like_sf"/>
</dbReference>
<dbReference type="STRING" id="1150469.RSPPHO_01109"/>
<name>H6SS56_PARPM</name>
<dbReference type="OrthoDB" id="9806381at2"/>
<dbReference type="EMBL" id="HE663493">
    <property type="protein sequence ID" value="CCG07735.1"/>
    <property type="molecule type" value="Genomic_DNA"/>
</dbReference>
<dbReference type="KEGG" id="rpm:RSPPHO_01109"/>
<dbReference type="InterPro" id="IPR009081">
    <property type="entry name" value="PP-bd_ACP"/>
</dbReference>
<dbReference type="AlphaFoldDB" id="H6SS56"/>
<evidence type="ECO:0000259" key="1">
    <source>
        <dbReference type="PROSITE" id="PS50075"/>
    </source>
</evidence>
<dbReference type="Pfam" id="PF00550">
    <property type="entry name" value="PP-binding"/>
    <property type="match status" value="1"/>
</dbReference>
<keyword evidence="3" id="KW-1185">Reference proteome</keyword>
<dbReference type="RefSeq" id="WP_014414375.1">
    <property type="nucleotide sequence ID" value="NC_017059.1"/>
</dbReference>
<protein>
    <recommendedName>
        <fullName evidence="1">Carrier domain-containing protein</fullName>
    </recommendedName>
</protein>
<organism evidence="2 3">
    <name type="scientific">Pararhodospirillum photometricum DSM 122</name>
    <dbReference type="NCBI Taxonomy" id="1150469"/>
    <lineage>
        <taxon>Bacteria</taxon>
        <taxon>Pseudomonadati</taxon>
        <taxon>Pseudomonadota</taxon>
        <taxon>Alphaproteobacteria</taxon>
        <taxon>Rhodospirillales</taxon>
        <taxon>Rhodospirillaceae</taxon>
        <taxon>Pararhodospirillum</taxon>
    </lineage>
</organism>
<reference evidence="2 3" key="1">
    <citation type="submission" date="2012-02" db="EMBL/GenBank/DDBJ databases">
        <title>Shotgun genome sequence of Phaeospirillum photometricum DSM 122.</title>
        <authorList>
            <person name="Duquesne K."/>
            <person name="Sturgis J."/>
        </authorList>
    </citation>
    <scope>NUCLEOTIDE SEQUENCE [LARGE SCALE GENOMIC DNA]</scope>
    <source>
        <strain evidence="3">DSM122</strain>
    </source>
</reference>